<evidence type="ECO:0000256" key="4">
    <source>
        <dbReference type="ARBA" id="ARBA00023065"/>
    </source>
</evidence>
<dbReference type="Gene3D" id="2.60.15.10">
    <property type="entry name" value="F0F1 ATP synthase delta/epsilon subunit, N-terminal"/>
    <property type="match status" value="1"/>
</dbReference>
<dbReference type="InterPro" id="IPR020546">
    <property type="entry name" value="ATP_synth_F1_dsu/esu_N"/>
</dbReference>
<gene>
    <name evidence="8" type="primary">atpC</name>
    <name evidence="11" type="ORF">ERJ67_07430</name>
</gene>
<evidence type="ECO:0000256" key="2">
    <source>
        <dbReference type="ARBA" id="ARBA00005712"/>
    </source>
</evidence>
<proteinExistence type="inferred from homology"/>
<evidence type="ECO:0000256" key="9">
    <source>
        <dbReference type="RuleBase" id="RU003656"/>
    </source>
</evidence>
<dbReference type="Pfam" id="PF02823">
    <property type="entry name" value="ATP-synt_DE_N"/>
    <property type="match status" value="1"/>
</dbReference>
<dbReference type="EMBL" id="SRMO01000071">
    <property type="protein sequence ID" value="TGG91829.1"/>
    <property type="molecule type" value="Genomic_DNA"/>
</dbReference>
<keyword evidence="4 8" id="KW-0406">Ion transport</keyword>
<dbReference type="PANTHER" id="PTHR13822:SF10">
    <property type="entry name" value="ATP SYNTHASE EPSILON CHAIN, CHLOROPLASTIC"/>
    <property type="match status" value="1"/>
</dbReference>
<dbReference type="NCBIfam" id="TIGR01216">
    <property type="entry name" value="ATP_synt_epsi"/>
    <property type="match status" value="1"/>
</dbReference>
<comment type="caution">
    <text evidence="11">The sequence shown here is derived from an EMBL/GenBank/DDBJ whole genome shotgun (WGS) entry which is preliminary data.</text>
</comment>
<dbReference type="GO" id="GO:0045259">
    <property type="term" value="C:proton-transporting ATP synthase complex"/>
    <property type="evidence" value="ECO:0007669"/>
    <property type="project" value="UniProtKB-KW"/>
</dbReference>
<evidence type="ECO:0000256" key="6">
    <source>
        <dbReference type="ARBA" id="ARBA00023196"/>
    </source>
</evidence>
<evidence type="ECO:0000259" key="10">
    <source>
        <dbReference type="Pfam" id="PF02823"/>
    </source>
</evidence>
<dbReference type="PANTHER" id="PTHR13822">
    <property type="entry name" value="ATP SYNTHASE DELTA/EPSILON CHAIN"/>
    <property type="match status" value="1"/>
</dbReference>
<dbReference type="GO" id="GO:0012505">
    <property type="term" value="C:endomembrane system"/>
    <property type="evidence" value="ECO:0007669"/>
    <property type="project" value="UniProtKB-SubCell"/>
</dbReference>
<keyword evidence="8" id="KW-0793">Thylakoid</keyword>
<comment type="similarity">
    <text evidence="2 8 9">Belongs to the ATPase epsilon chain family.</text>
</comment>
<keyword evidence="3 8" id="KW-0813">Transport</keyword>
<dbReference type="CDD" id="cd12152">
    <property type="entry name" value="F1-ATPase_delta"/>
    <property type="match status" value="1"/>
</dbReference>
<keyword evidence="6 8" id="KW-0139">CF(1)</keyword>
<evidence type="ECO:0000256" key="3">
    <source>
        <dbReference type="ARBA" id="ARBA00022448"/>
    </source>
</evidence>
<evidence type="ECO:0000256" key="1">
    <source>
        <dbReference type="ARBA" id="ARBA00004184"/>
    </source>
</evidence>
<dbReference type="Proteomes" id="UP000317990">
    <property type="component" value="Unassembled WGS sequence"/>
</dbReference>
<feature type="domain" description="ATP synthase F1 complex delta/epsilon subunit N-terminal" evidence="10">
    <location>
        <begin position="3"/>
        <end position="81"/>
    </location>
</feature>
<evidence type="ECO:0000256" key="8">
    <source>
        <dbReference type="HAMAP-Rule" id="MF_00530"/>
    </source>
</evidence>
<dbReference type="InterPro" id="IPR036771">
    <property type="entry name" value="ATPsynth_dsu/esu_N"/>
</dbReference>
<dbReference type="GO" id="GO:0005524">
    <property type="term" value="F:ATP binding"/>
    <property type="evidence" value="ECO:0007669"/>
    <property type="project" value="UniProtKB-UniRule"/>
</dbReference>
<keyword evidence="7 8" id="KW-0066">ATP synthesis</keyword>
<dbReference type="GO" id="GO:0031676">
    <property type="term" value="C:plasma membrane-derived thylakoid membrane"/>
    <property type="evidence" value="ECO:0007669"/>
    <property type="project" value="UniProtKB-SubCell"/>
</dbReference>
<organism evidence="11 12">
    <name type="scientific">Aphanocapsa feldmannii 277cV</name>
    <dbReference type="NCBI Taxonomy" id="2507553"/>
    <lineage>
        <taxon>Bacteria</taxon>
        <taxon>Bacillati</taxon>
        <taxon>Cyanobacteriota</taxon>
        <taxon>Cyanophyceae</taxon>
        <taxon>Oscillatoriophycideae</taxon>
        <taxon>Chroococcales</taxon>
        <taxon>Microcystaceae</taxon>
        <taxon>Aphanocapsa</taxon>
    </lineage>
</organism>
<reference evidence="11 12" key="1">
    <citation type="journal article" date="2019" name="mSystems">
        <title>Life at home and on the roam: Genomic adaptions reflect the dual lifestyle of an intracellular, facultative symbiont.</title>
        <authorList>
            <person name="Burgsdorf I."/>
        </authorList>
    </citation>
    <scope>NUCLEOTIDE SEQUENCE [LARGE SCALE GENOMIC DNA]</scope>
    <source>
        <strain evidence="11">277cV</strain>
    </source>
</reference>
<dbReference type="SUPFAM" id="SSF51344">
    <property type="entry name" value="Epsilon subunit of F1F0-ATP synthase N-terminal domain"/>
    <property type="match status" value="1"/>
</dbReference>
<accession>A0A524RNH7</accession>
<comment type="subcellular location">
    <subcellularLocation>
        <location evidence="8">Cellular thylakoid membrane</location>
        <topology evidence="8">Peripheral membrane protein</topology>
    </subcellularLocation>
    <subcellularLocation>
        <location evidence="1">Endomembrane system</location>
        <topology evidence="1">Peripheral membrane protein</topology>
    </subcellularLocation>
</comment>
<evidence type="ECO:0000313" key="11">
    <source>
        <dbReference type="EMBL" id="TGG91829.1"/>
    </source>
</evidence>
<dbReference type="AlphaFoldDB" id="A0A524RNH7"/>
<dbReference type="InterPro" id="IPR001469">
    <property type="entry name" value="ATP_synth_F1_dsu/esu"/>
</dbReference>
<name>A0A524RNH7_9CHRO</name>
<keyword evidence="8" id="KW-0375">Hydrogen ion transport</keyword>
<evidence type="ECO:0000313" key="12">
    <source>
        <dbReference type="Proteomes" id="UP000317990"/>
    </source>
</evidence>
<comment type="subunit">
    <text evidence="8 9">F-type ATPases have 2 components, CF(1) - the catalytic core - and CF(0) - the membrane proton channel. CF(1) has five subunits: alpha(3), beta(3), gamma(1), delta(1), epsilon(1). CF(0) has three main subunits: a, b and c.</text>
</comment>
<comment type="function">
    <text evidence="8">Produces ATP from ADP in the presence of a proton gradient across the membrane.</text>
</comment>
<sequence length="136" mass="14299">MTLTLRVLAPDQNVFDGPADEVILPSTTGQLGVLKDHAPLLSAIDVGVLRLREGSNWSAIALMGGFAEVDANEVTVLVNAAERGADIDAAEAERNLDVARAALVRFEAEPSSAEKLLAQQAVDKARARVQAARGQA</sequence>
<dbReference type="GO" id="GO:0046933">
    <property type="term" value="F:proton-transporting ATP synthase activity, rotational mechanism"/>
    <property type="evidence" value="ECO:0007669"/>
    <property type="project" value="UniProtKB-UniRule"/>
</dbReference>
<protein>
    <recommendedName>
        <fullName evidence="8">ATP synthase epsilon chain</fullName>
    </recommendedName>
    <alternativeName>
        <fullName evidence="8">ATP synthase F1 sector epsilon subunit</fullName>
    </alternativeName>
    <alternativeName>
        <fullName evidence="8">F-ATPase epsilon subunit</fullName>
    </alternativeName>
</protein>
<evidence type="ECO:0000256" key="5">
    <source>
        <dbReference type="ARBA" id="ARBA00023136"/>
    </source>
</evidence>
<keyword evidence="5 8" id="KW-0472">Membrane</keyword>
<dbReference type="HAMAP" id="MF_00530">
    <property type="entry name" value="ATP_synth_epsil_bac"/>
    <property type="match status" value="1"/>
</dbReference>
<evidence type="ECO:0000256" key="7">
    <source>
        <dbReference type="ARBA" id="ARBA00023310"/>
    </source>
</evidence>